<name>A0AA88P0Q8_9TELE</name>
<comment type="caution">
    <text evidence="2">The sequence shown here is derived from an EMBL/GenBank/DDBJ whole genome shotgun (WGS) entry which is preliminary data.</text>
</comment>
<protein>
    <submittedName>
        <fullName evidence="2">Uncharacterized protein</fullName>
    </submittedName>
</protein>
<accession>A0AA88P0Q8</accession>
<dbReference type="AlphaFoldDB" id="A0AA88P0Q8"/>
<gene>
    <name evidence="2" type="ORF">Q8A67_025666</name>
</gene>
<evidence type="ECO:0000256" key="1">
    <source>
        <dbReference type="SAM" id="MobiDB-lite"/>
    </source>
</evidence>
<feature type="compositionally biased region" description="Basic and acidic residues" evidence="1">
    <location>
        <begin position="1"/>
        <end position="11"/>
    </location>
</feature>
<keyword evidence="3" id="KW-1185">Reference proteome</keyword>
<proteinExistence type="predicted"/>
<sequence length="79" mass="8342">MKDGGTGRRGEMNLSLQKASTEGNRFARRCRAAGGTDGEEGPNPSEGPSHLDTATRGSSRVAQASDQSLKQLPDPSRSR</sequence>
<dbReference type="Proteomes" id="UP001187343">
    <property type="component" value="Unassembled WGS sequence"/>
</dbReference>
<organism evidence="2 3">
    <name type="scientific">Cirrhinus molitorella</name>
    <name type="common">mud carp</name>
    <dbReference type="NCBI Taxonomy" id="172907"/>
    <lineage>
        <taxon>Eukaryota</taxon>
        <taxon>Metazoa</taxon>
        <taxon>Chordata</taxon>
        <taxon>Craniata</taxon>
        <taxon>Vertebrata</taxon>
        <taxon>Euteleostomi</taxon>
        <taxon>Actinopterygii</taxon>
        <taxon>Neopterygii</taxon>
        <taxon>Teleostei</taxon>
        <taxon>Ostariophysi</taxon>
        <taxon>Cypriniformes</taxon>
        <taxon>Cyprinidae</taxon>
        <taxon>Labeoninae</taxon>
        <taxon>Labeonini</taxon>
        <taxon>Cirrhinus</taxon>
    </lineage>
</organism>
<evidence type="ECO:0000313" key="3">
    <source>
        <dbReference type="Proteomes" id="UP001187343"/>
    </source>
</evidence>
<feature type="compositionally biased region" description="Polar residues" evidence="1">
    <location>
        <begin position="14"/>
        <end position="23"/>
    </location>
</feature>
<reference evidence="2" key="1">
    <citation type="submission" date="2023-08" db="EMBL/GenBank/DDBJ databases">
        <title>Chromosome-level Genome Assembly of mud carp (Cirrhinus molitorella).</title>
        <authorList>
            <person name="Liu H."/>
        </authorList>
    </citation>
    <scope>NUCLEOTIDE SEQUENCE</scope>
    <source>
        <strain evidence="2">Prfri</strain>
        <tissue evidence="2">Muscle</tissue>
    </source>
</reference>
<feature type="compositionally biased region" description="Polar residues" evidence="1">
    <location>
        <begin position="55"/>
        <end position="70"/>
    </location>
</feature>
<dbReference type="EMBL" id="JAUYZG010000025">
    <property type="protein sequence ID" value="KAK2867549.1"/>
    <property type="molecule type" value="Genomic_DNA"/>
</dbReference>
<evidence type="ECO:0000313" key="2">
    <source>
        <dbReference type="EMBL" id="KAK2867549.1"/>
    </source>
</evidence>
<feature type="region of interest" description="Disordered" evidence="1">
    <location>
        <begin position="1"/>
        <end position="79"/>
    </location>
</feature>